<keyword evidence="2" id="KW-1185">Reference proteome</keyword>
<dbReference type="GeneID" id="19978220"/>
<dbReference type="AlphaFoldDB" id="W2S5N2"/>
<dbReference type="InParanoid" id="W2S5N2"/>
<dbReference type="RefSeq" id="XP_008713772.1">
    <property type="nucleotide sequence ID" value="XM_008715550.1"/>
</dbReference>
<evidence type="ECO:0000313" key="2">
    <source>
        <dbReference type="Proteomes" id="UP000030752"/>
    </source>
</evidence>
<sequence length="43" mass="5075">MRLTWFSGCQRSVTRALSVPIEKSALRFVYPKLRTKMRISSSW</sequence>
<gene>
    <name evidence="1" type="ORF">HMPREF1541_10881</name>
</gene>
<dbReference type="HOGENOM" id="CLU_3242121_0_0_1"/>
<dbReference type="Proteomes" id="UP000030752">
    <property type="component" value="Unassembled WGS sequence"/>
</dbReference>
<protein>
    <submittedName>
        <fullName evidence="1">Uncharacterized protein</fullName>
    </submittedName>
</protein>
<accession>W2S5N2</accession>
<dbReference type="EMBL" id="KB822716">
    <property type="protein sequence ID" value="ETN44016.1"/>
    <property type="molecule type" value="Genomic_DNA"/>
</dbReference>
<organism evidence="1 2">
    <name type="scientific">Cyphellophora europaea (strain CBS 101466)</name>
    <name type="common">Phialophora europaea</name>
    <dbReference type="NCBI Taxonomy" id="1220924"/>
    <lineage>
        <taxon>Eukaryota</taxon>
        <taxon>Fungi</taxon>
        <taxon>Dikarya</taxon>
        <taxon>Ascomycota</taxon>
        <taxon>Pezizomycotina</taxon>
        <taxon>Eurotiomycetes</taxon>
        <taxon>Chaetothyriomycetidae</taxon>
        <taxon>Chaetothyriales</taxon>
        <taxon>Cyphellophoraceae</taxon>
        <taxon>Cyphellophora</taxon>
    </lineage>
</organism>
<reference evidence="1 2" key="1">
    <citation type="submission" date="2013-03" db="EMBL/GenBank/DDBJ databases">
        <title>The Genome Sequence of Phialophora europaea CBS 101466.</title>
        <authorList>
            <consortium name="The Broad Institute Genomics Platform"/>
            <person name="Cuomo C."/>
            <person name="de Hoog S."/>
            <person name="Gorbushina A."/>
            <person name="Walker B."/>
            <person name="Young S.K."/>
            <person name="Zeng Q."/>
            <person name="Gargeya S."/>
            <person name="Fitzgerald M."/>
            <person name="Haas B."/>
            <person name="Abouelleil A."/>
            <person name="Allen A.W."/>
            <person name="Alvarado L."/>
            <person name="Arachchi H.M."/>
            <person name="Berlin A.M."/>
            <person name="Chapman S.B."/>
            <person name="Gainer-Dewar J."/>
            <person name="Goldberg J."/>
            <person name="Griggs A."/>
            <person name="Gujja S."/>
            <person name="Hansen M."/>
            <person name="Howarth C."/>
            <person name="Imamovic A."/>
            <person name="Ireland A."/>
            <person name="Larimer J."/>
            <person name="McCowan C."/>
            <person name="Murphy C."/>
            <person name="Pearson M."/>
            <person name="Poon T.W."/>
            <person name="Priest M."/>
            <person name="Roberts A."/>
            <person name="Saif S."/>
            <person name="Shea T."/>
            <person name="Sisk P."/>
            <person name="Sykes S."/>
            <person name="Wortman J."/>
            <person name="Nusbaum C."/>
            <person name="Birren B."/>
        </authorList>
    </citation>
    <scope>NUCLEOTIDE SEQUENCE [LARGE SCALE GENOMIC DNA]</scope>
    <source>
        <strain evidence="1 2">CBS 101466</strain>
    </source>
</reference>
<name>W2S5N2_CYPE1</name>
<proteinExistence type="predicted"/>
<evidence type="ECO:0000313" key="1">
    <source>
        <dbReference type="EMBL" id="ETN44016.1"/>
    </source>
</evidence>
<dbReference type="VEuPathDB" id="FungiDB:HMPREF1541_10881"/>